<dbReference type="GO" id="GO:0006865">
    <property type="term" value="P:amino acid transport"/>
    <property type="evidence" value="ECO:0007669"/>
    <property type="project" value="UniProtKB-KW"/>
</dbReference>
<dbReference type="SMART" id="SM00382">
    <property type="entry name" value="AAA"/>
    <property type="match status" value="1"/>
</dbReference>
<dbReference type="PANTHER" id="PTHR45772:SF3">
    <property type="entry name" value="ABC TRANSPORTER ATP-BINDING PROTEIN"/>
    <property type="match status" value="1"/>
</dbReference>
<dbReference type="PANTHER" id="PTHR45772">
    <property type="entry name" value="CONSERVED COMPONENT OF ABC TRANSPORTER FOR NATURAL AMINO ACIDS-RELATED"/>
    <property type="match status" value="1"/>
</dbReference>
<dbReference type="InterPro" id="IPR027417">
    <property type="entry name" value="P-loop_NTPase"/>
</dbReference>
<evidence type="ECO:0000256" key="5">
    <source>
        <dbReference type="ARBA" id="ARBA00022970"/>
    </source>
</evidence>
<dbReference type="FunFam" id="3.40.50.300:FF:000421">
    <property type="entry name" value="Branched-chain amino acid ABC transporter ATP-binding protein"/>
    <property type="match status" value="1"/>
</dbReference>
<evidence type="ECO:0000256" key="2">
    <source>
        <dbReference type="ARBA" id="ARBA00022448"/>
    </source>
</evidence>
<feature type="domain" description="ABC transporter" evidence="8">
    <location>
        <begin position="16"/>
        <end position="263"/>
    </location>
</feature>
<reference evidence="9 10" key="1">
    <citation type="journal article" date="2019" name="Int. J. Syst. Evol. Microbiol.">
        <title>The Global Catalogue of Microorganisms (GCM) 10K type strain sequencing project: providing services to taxonomists for standard genome sequencing and annotation.</title>
        <authorList>
            <consortium name="The Broad Institute Genomics Platform"/>
            <consortium name="The Broad Institute Genome Sequencing Center for Infectious Disease"/>
            <person name="Wu L."/>
            <person name="Ma J."/>
        </authorList>
    </citation>
    <scope>NUCLEOTIDE SEQUENCE [LARGE SCALE GENOMIC DNA]</scope>
    <source>
        <strain evidence="9 10">DT72</strain>
    </source>
</reference>
<dbReference type="EMBL" id="JBHSZH010000001">
    <property type="protein sequence ID" value="MFC7078853.1"/>
    <property type="molecule type" value="Genomic_DNA"/>
</dbReference>
<evidence type="ECO:0000256" key="7">
    <source>
        <dbReference type="ARBA" id="ARBA00072811"/>
    </source>
</evidence>
<keyword evidence="2" id="KW-0813">Transport</keyword>
<protein>
    <recommendedName>
        <fullName evidence="7">Probable branched-chain amino acid transport ATP-binding protein LivG</fullName>
    </recommendedName>
</protein>
<keyword evidence="5" id="KW-0029">Amino-acid transport</keyword>
<organism evidence="9 10">
    <name type="scientific">Halorussus caseinilyticus</name>
    <dbReference type="NCBI Taxonomy" id="3034025"/>
    <lineage>
        <taxon>Archaea</taxon>
        <taxon>Methanobacteriati</taxon>
        <taxon>Methanobacteriota</taxon>
        <taxon>Stenosarchaea group</taxon>
        <taxon>Halobacteria</taxon>
        <taxon>Halobacteriales</taxon>
        <taxon>Haladaptataceae</taxon>
        <taxon>Halorussus</taxon>
    </lineage>
</organism>
<dbReference type="Pfam" id="PF00005">
    <property type="entry name" value="ABC_tran"/>
    <property type="match status" value="1"/>
</dbReference>
<gene>
    <name evidence="9" type="ORF">ACFQJ6_00600</name>
</gene>
<evidence type="ECO:0000256" key="3">
    <source>
        <dbReference type="ARBA" id="ARBA00022741"/>
    </source>
</evidence>
<comment type="caution">
    <text evidence="9">The sequence shown here is derived from an EMBL/GenBank/DDBJ whole genome shotgun (WGS) entry which is preliminary data.</text>
</comment>
<dbReference type="SUPFAM" id="SSF52540">
    <property type="entry name" value="P-loop containing nucleoside triphosphate hydrolases"/>
    <property type="match status" value="1"/>
</dbReference>
<dbReference type="Pfam" id="PF12399">
    <property type="entry name" value="BCA_ABC_TP_C"/>
    <property type="match status" value="1"/>
</dbReference>
<dbReference type="GeneID" id="79305284"/>
<evidence type="ECO:0000313" key="9">
    <source>
        <dbReference type="EMBL" id="MFC7078853.1"/>
    </source>
</evidence>
<evidence type="ECO:0000313" key="10">
    <source>
        <dbReference type="Proteomes" id="UP001596407"/>
    </source>
</evidence>
<dbReference type="PROSITE" id="PS00211">
    <property type="entry name" value="ABC_TRANSPORTER_1"/>
    <property type="match status" value="1"/>
</dbReference>
<evidence type="ECO:0000256" key="6">
    <source>
        <dbReference type="ARBA" id="ARBA00056071"/>
    </source>
</evidence>
<dbReference type="InterPro" id="IPR003439">
    <property type="entry name" value="ABC_transporter-like_ATP-bd"/>
</dbReference>
<accession>A0ABD5WM19</accession>
<evidence type="ECO:0000259" key="8">
    <source>
        <dbReference type="PROSITE" id="PS50893"/>
    </source>
</evidence>
<proteinExistence type="inferred from homology"/>
<dbReference type="GO" id="GO:0005524">
    <property type="term" value="F:ATP binding"/>
    <property type="evidence" value="ECO:0007669"/>
    <property type="project" value="UniProtKB-KW"/>
</dbReference>
<keyword evidence="3" id="KW-0547">Nucleotide-binding</keyword>
<name>A0ABD5WM19_9EURY</name>
<dbReference type="InterPro" id="IPR051120">
    <property type="entry name" value="ABC_AA/LPS_Transport"/>
</dbReference>
<dbReference type="InterPro" id="IPR003593">
    <property type="entry name" value="AAA+_ATPase"/>
</dbReference>
<dbReference type="InterPro" id="IPR032823">
    <property type="entry name" value="BCA_ABC_TP_C"/>
</dbReference>
<keyword evidence="10" id="KW-1185">Reference proteome</keyword>
<dbReference type="Proteomes" id="UP001596407">
    <property type="component" value="Unassembled WGS sequence"/>
</dbReference>
<dbReference type="PROSITE" id="PS50893">
    <property type="entry name" value="ABC_TRANSPORTER_2"/>
    <property type="match status" value="1"/>
</dbReference>
<comment type="similarity">
    <text evidence="1">Belongs to the ABC transporter superfamily.</text>
</comment>
<dbReference type="RefSeq" id="WP_276282523.1">
    <property type="nucleotide sequence ID" value="NZ_CP119810.1"/>
</dbReference>
<dbReference type="InterPro" id="IPR017871">
    <property type="entry name" value="ABC_transporter-like_CS"/>
</dbReference>
<dbReference type="AlphaFoldDB" id="A0ABD5WM19"/>
<sequence length="266" mass="29271">MAVTDDAGALDTETVLHTEGLTKQFGDFVAVDSVDLEVRDGEFRSVIGPNGAGKTTLFNCLTGALRPTSGTVRFRGEDVTRMAPHERVRRGMGRSFQISTVFGGLSVRENVRLSAQSVAESEGEIGLRRQLFTPTDRFESVESRTDEVLAEIGLEDRGDDYARNLAHGDRRRLELGLVLATDPELVLLDEPTAGMGSEETRRTIRLVEEVLADRTMLLIEHDIDLVMNVSDRVTVLNRGQVLATGTPERIAEDDDVQRAYLGGVRE</sequence>
<dbReference type="Gene3D" id="3.40.50.300">
    <property type="entry name" value="P-loop containing nucleotide triphosphate hydrolases"/>
    <property type="match status" value="1"/>
</dbReference>
<evidence type="ECO:0000256" key="4">
    <source>
        <dbReference type="ARBA" id="ARBA00022840"/>
    </source>
</evidence>
<keyword evidence="4 9" id="KW-0067">ATP-binding</keyword>
<comment type="function">
    <text evidence="6">Probable component of a branched-chain amino-acid transport system.</text>
</comment>
<evidence type="ECO:0000256" key="1">
    <source>
        <dbReference type="ARBA" id="ARBA00005417"/>
    </source>
</evidence>
<dbReference type="CDD" id="cd03219">
    <property type="entry name" value="ABC_Mj1267_LivG_branched"/>
    <property type="match status" value="1"/>
</dbReference>